<evidence type="ECO:0000259" key="9">
    <source>
        <dbReference type="Pfam" id="PF00561"/>
    </source>
</evidence>
<evidence type="ECO:0000256" key="3">
    <source>
        <dbReference type="ARBA" id="ARBA00022801"/>
    </source>
</evidence>
<dbReference type="AlphaFoldDB" id="A0A9N9TYB4"/>
<dbReference type="InterPro" id="IPR000073">
    <property type="entry name" value="AB_hydrolase_1"/>
</dbReference>
<dbReference type="FunFam" id="3.40.50.1820:FF:000057">
    <property type="entry name" value="Lipase"/>
    <property type="match status" value="1"/>
</dbReference>
<keyword evidence="11" id="KW-1185">Reference proteome</keyword>
<dbReference type="Pfam" id="PF00561">
    <property type="entry name" value="Abhydrolase_1"/>
    <property type="match status" value="1"/>
</dbReference>
<name>A0A9N9TYB4_PHYSR</name>
<evidence type="ECO:0000256" key="6">
    <source>
        <dbReference type="ARBA" id="ARBA00023180"/>
    </source>
</evidence>
<feature type="active site" description="Charge relay system" evidence="8">
    <location>
        <position position="354"/>
    </location>
</feature>
<evidence type="ECO:0000256" key="4">
    <source>
        <dbReference type="ARBA" id="ARBA00022963"/>
    </source>
</evidence>
<keyword evidence="5" id="KW-0443">Lipid metabolism</keyword>
<gene>
    <name evidence="10" type="ORF">PHYEVI_LOCUS9324</name>
</gene>
<keyword evidence="4 7" id="KW-0442">Lipid degradation</keyword>
<dbReference type="Gene3D" id="3.40.50.1820">
    <property type="entry name" value="alpha/beta hydrolase"/>
    <property type="match status" value="1"/>
</dbReference>
<organism evidence="10 11">
    <name type="scientific">Phyllotreta striolata</name>
    <name type="common">Striped flea beetle</name>
    <name type="synonym">Crioceris striolata</name>
    <dbReference type="NCBI Taxonomy" id="444603"/>
    <lineage>
        <taxon>Eukaryota</taxon>
        <taxon>Metazoa</taxon>
        <taxon>Ecdysozoa</taxon>
        <taxon>Arthropoda</taxon>
        <taxon>Hexapoda</taxon>
        <taxon>Insecta</taxon>
        <taxon>Pterygota</taxon>
        <taxon>Neoptera</taxon>
        <taxon>Endopterygota</taxon>
        <taxon>Coleoptera</taxon>
        <taxon>Polyphaga</taxon>
        <taxon>Cucujiformia</taxon>
        <taxon>Chrysomeloidea</taxon>
        <taxon>Chrysomelidae</taxon>
        <taxon>Galerucinae</taxon>
        <taxon>Alticini</taxon>
        <taxon>Phyllotreta</taxon>
    </lineage>
</organism>
<dbReference type="InterPro" id="IPR029058">
    <property type="entry name" value="AB_hydrolase_fold"/>
</dbReference>
<dbReference type="SUPFAM" id="SSF53474">
    <property type="entry name" value="alpha/beta-Hydrolases"/>
    <property type="match status" value="1"/>
</dbReference>
<accession>A0A9N9TYB4</accession>
<feature type="active site" description="Nucleophile" evidence="8">
    <location>
        <position position="184"/>
    </location>
</feature>
<dbReference type="EMBL" id="OU900099">
    <property type="protein sequence ID" value="CAG9863023.1"/>
    <property type="molecule type" value="Genomic_DNA"/>
</dbReference>
<feature type="domain" description="AB hydrolase-1" evidence="9">
    <location>
        <begin position="93"/>
        <end position="388"/>
    </location>
</feature>
<proteinExistence type="inferred from homology"/>
<reference evidence="10" key="1">
    <citation type="submission" date="2022-01" db="EMBL/GenBank/DDBJ databases">
        <authorList>
            <person name="King R."/>
        </authorList>
    </citation>
    <scope>NUCLEOTIDE SEQUENCE</scope>
</reference>
<comment type="similarity">
    <text evidence="1 7">Belongs to the AB hydrolase superfamily. Lipase family.</text>
</comment>
<evidence type="ECO:0000313" key="10">
    <source>
        <dbReference type="EMBL" id="CAG9863023.1"/>
    </source>
</evidence>
<evidence type="ECO:0000256" key="2">
    <source>
        <dbReference type="ARBA" id="ARBA00022729"/>
    </source>
</evidence>
<dbReference type="GO" id="GO:0016788">
    <property type="term" value="F:hydrolase activity, acting on ester bonds"/>
    <property type="evidence" value="ECO:0007669"/>
    <property type="project" value="InterPro"/>
</dbReference>
<evidence type="ECO:0000256" key="1">
    <source>
        <dbReference type="ARBA" id="ARBA00010701"/>
    </source>
</evidence>
<dbReference type="InterPro" id="IPR025483">
    <property type="entry name" value="Lipase_euk"/>
</dbReference>
<evidence type="ECO:0000313" key="11">
    <source>
        <dbReference type="Proteomes" id="UP001153712"/>
    </source>
</evidence>
<dbReference type="PIRSF" id="PIRSF000862">
    <property type="entry name" value="Steryl_ester_lip"/>
    <property type="match status" value="1"/>
</dbReference>
<evidence type="ECO:0000256" key="8">
    <source>
        <dbReference type="PIRSR" id="PIRSR000862-1"/>
    </source>
</evidence>
<dbReference type="OrthoDB" id="9974421at2759"/>
<keyword evidence="2" id="KW-0732">Signal</keyword>
<feature type="active site" description="Charge relay system" evidence="8">
    <location>
        <position position="387"/>
    </location>
</feature>
<protein>
    <recommendedName>
        <fullName evidence="7">Lipase</fullName>
    </recommendedName>
</protein>
<keyword evidence="6" id="KW-0325">Glycoprotein</keyword>
<keyword evidence="3 7" id="KW-0378">Hydrolase</keyword>
<dbReference type="Proteomes" id="UP001153712">
    <property type="component" value="Chromosome 6"/>
</dbReference>
<evidence type="ECO:0000256" key="7">
    <source>
        <dbReference type="PIRNR" id="PIRNR000862"/>
    </source>
</evidence>
<dbReference type="PANTHER" id="PTHR11005">
    <property type="entry name" value="LYSOSOMAL ACID LIPASE-RELATED"/>
    <property type="match status" value="1"/>
</dbReference>
<evidence type="ECO:0000256" key="5">
    <source>
        <dbReference type="ARBA" id="ARBA00023098"/>
    </source>
</evidence>
<sequence length="419" mass="48311">MIMAGKAVKTLYILGCLPFILIVAIRVCDKLEDYNLLNFSGKNCHESPVSNKNISEIIRSWPDFTAEEHYIITEDGYKLLVERSYANITQKTPLLIVHGMGMNAMGWVYRHNASLAYSLGKLGYDVWMLSYRGSWYSKGHVNLNTNDKKYWNFNLNELGIYDVRSTIKLVKEKTQRKPIYIGYSMGTTGFFIYSSSFPEEAKNSVKAMIGVSSATNFKETTSLTTYTSFWWPMFRKIIYNLWSGEVLPGYSVLLKPLLRFTGGIYTAQYFFNLVFGDNYEQIDASIFPLVSTHLLDIIAVDTYSHYVQVYDTGLFRKFDYGNETNLKVYGSTEPPAYDLSKNQVPVAMISGKNDWLITLASTNHTYSQLHPSVRCGYHVVPFEKWNHIDFLMAKDVKKYFYKYLFYKIKELDKGFCNPT</sequence>
<dbReference type="GO" id="GO:0016042">
    <property type="term" value="P:lipid catabolic process"/>
    <property type="evidence" value="ECO:0007669"/>
    <property type="project" value="UniProtKB-KW"/>
</dbReference>